<gene>
    <name evidence="3" type="ORF">AGOR_G00103970</name>
</gene>
<keyword evidence="2" id="KW-0378">Hydrolase</keyword>
<dbReference type="PANTHER" id="PTHR10183:SF329">
    <property type="entry name" value="CALPAIN-3"/>
    <property type="match status" value="1"/>
</dbReference>
<comment type="similarity">
    <text evidence="1 2">Belongs to the peptidase C2 family.</text>
</comment>
<dbReference type="InterPro" id="IPR038765">
    <property type="entry name" value="Papain-like_cys_pep_sf"/>
</dbReference>
<proteinExistence type="inferred from homology"/>
<reference evidence="3" key="1">
    <citation type="submission" date="2021-01" db="EMBL/GenBank/DDBJ databases">
        <authorList>
            <person name="Zahm M."/>
            <person name="Roques C."/>
            <person name="Cabau C."/>
            <person name="Klopp C."/>
            <person name="Donnadieu C."/>
            <person name="Jouanno E."/>
            <person name="Lampietro C."/>
            <person name="Louis A."/>
            <person name="Herpin A."/>
            <person name="Echchiki A."/>
            <person name="Berthelot C."/>
            <person name="Parey E."/>
            <person name="Roest-Crollius H."/>
            <person name="Braasch I."/>
            <person name="Postlethwait J."/>
            <person name="Bobe J."/>
            <person name="Montfort J."/>
            <person name="Bouchez O."/>
            <person name="Begum T."/>
            <person name="Mejri S."/>
            <person name="Adams A."/>
            <person name="Chen W.-J."/>
            <person name="Guiguen Y."/>
        </authorList>
    </citation>
    <scope>NUCLEOTIDE SEQUENCE</scope>
    <source>
        <tissue evidence="3">Blood</tissue>
    </source>
</reference>
<dbReference type="InterPro" id="IPR022684">
    <property type="entry name" value="Calpain_cysteine_protease"/>
</dbReference>
<dbReference type="Proteomes" id="UP000829720">
    <property type="component" value="Unassembled WGS sequence"/>
</dbReference>
<keyword evidence="4" id="KW-1185">Reference proteome</keyword>
<dbReference type="EMBL" id="JAERUA010000009">
    <property type="protein sequence ID" value="KAI1895211.1"/>
    <property type="molecule type" value="Genomic_DNA"/>
</dbReference>
<dbReference type="EC" id="3.4.22.54" evidence="2"/>
<keyword evidence="2" id="KW-0106">Calcium</keyword>
<dbReference type="GO" id="GO:0004198">
    <property type="term" value="F:calcium-dependent cysteine-type endopeptidase activity"/>
    <property type="evidence" value="ECO:0007669"/>
    <property type="project" value="UniProtKB-UniRule"/>
</dbReference>
<sequence>MPYTPSGFFCDRLIRERERRDGEGSLSKPLRFSGQDFNLLKQECMQKKTLFEDDTFQATVESLGYKELGHKSNKVKNIVWKRPKVGGGGGAVQSACEGLRS</sequence>
<protein>
    <recommendedName>
        <fullName evidence="2">Calpain-3</fullName>
        <ecNumber evidence="2">3.4.22.54</ecNumber>
    </recommendedName>
</protein>
<evidence type="ECO:0000256" key="1">
    <source>
        <dbReference type="ARBA" id="ARBA00007623"/>
    </source>
</evidence>
<organism evidence="3 4">
    <name type="scientific">Albula goreensis</name>
    <dbReference type="NCBI Taxonomy" id="1534307"/>
    <lineage>
        <taxon>Eukaryota</taxon>
        <taxon>Metazoa</taxon>
        <taxon>Chordata</taxon>
        <taxon>Craniata</taxon>
        <taxon>Vertebrata</taxon>
        <taxon>Euteleostomi</taxon>
        <taxon>Actinopterygii</taxon>
        <taxon>Neopterygii</taxon>
        <taxon>Teleostei</taxon>
        <taxon>Albuliformes</taxon>
        <taxon>Albulidae</taxon>
        <taxon>Albula</taxon>
    </lineage>
</organism>
<dbReference type="GO" id="GO:0005509">
    <property type="term" value="F:calcium ion binding"/>
    <property type="evidence" value="ECO:0007669"/>
    <property type="project" value="UniProtKB-UniRule"/>
</dbReference>
<dbReference type="GO" id="GO:0006508">
    <property type="term" value="P:proteolysis"/>
    <property type="evidence" value="ECO:0007669"/>
    <property type="project" value="UniProtKB-UniRule"/>
</dbReference>
<comment type="catalytic activity">
    <reaction evidence="2">
        <text>Broad endopeptidase activity.</text>
        <dbReference type="EC" id="3.4.22.54"/>
    </reaction>
</comment>
<accession>A0A8T3DEH9</accession>
<dbReference type="PANTHER" id="PTHR10183">
    <property type="entry name" value="CALPAIN"/>
    <property type="match status" value="1"/>
</dbReference>
<evidence type="ECO:0000313" key="3">
    <source>
        <dbReference type="EMBL" id="KAI1895211.1"/>
    </source>
</evidence>
<evidence type="ECO:0000256" key="2">
    <source>
        <dbReference type="RuleBase" id="RU367132"/>
    </source>
</evidence>
<dbReference type="GO" id="GO:0043066">
    <property type="term" value="P:negative regulation of apoptotic process"/>
    <property type="evidence" value="ECO:0007669"/>
    <property type="project" value="TreeGrafter"/>
</dbReference>
<dbReference type="OrthoDB" id="424753at2759"/>
<dbReference type="AlphaFoldDB" id="A0A8T3DEH9"/>
<keyword evidence="2" id="KW-0645">Protease</keyword>
<name>A0A8T3DEH9_9TELE</name>
<dbReference type="SUPFAM" id="SSF54001">
    <property type="entry name" value="Cysteine proteinases"/>
    <property type="match status" value="1"/>
</dbReference>
<comment type="subcellular location">
    <subcellularLocation>
        <location evidence="2">Cytoplasm</location>
    </subcellularLocation>
</comment>
<comment type="caution">
    <text evidence="3">The sequence shown here is derived from an EMBL/GenBank/DDBJ whole genome shotgun (WGS) entry which is preliminary data.</text>
</comment>
<keyword evidence="2" id="KW-0479">Metal-binding</keyword>
<comment type="subunit">
    <text evidence="2">Homodimer.</text>
</comment>
<evidence type="ECO:0000313" key="4">
    <source>
        <dbReference type="Proteomes" id="UP000829720"/>
    </source>
</evidence>
<comment type="function">
    <text evidence="2">Calcium-regulated non-lysosomal thiol-protease.</text>
</comment>
<keyword evidence="2" id="KW-0963">Cytoplasm</keyword>
<keyword evidence="2" id="KW-0788">Thiol protease</keyword>
<dbReference type="GO" id="GO:0005737">
    <property type="term" value="C:cytoplasm"/>
    <property type="evidence" value="ECO:0007669"/>
    <property type="project" value="UniProtKB-SubCell"/>
</dbReference>